<evidence type="ECO:0000313" key="3">
    <source>
        <dbReference type="EMBL" id="NOJ79917.1"/>
    </source>
</evidence>
<evidence type="ECO:0000256" key="1">
    <source>
        <dbReference type="SAM" id="MobiDB-lite"/>
    </source>
</evidence>
<evidence type="ECO:0000256" key="2">
    <source>
        <dbReference type="SAM" id="SignalP"/>
    </source>
</evidence>
<evidence type="ECO:0000313" key="4">
    <source>
        <dbReference type="Proteomes" id="UP000533080"/>
    </source>
</evidence>
<dbReference type="EMBL" id="JABFNT010000047">
    <property type="protein sequence ID" value="NOJ79917.1"/>
    <property type="molecule type" value="Genomic_DNA"/>
</dbReference>
<organism evidence="3 4">
    <name type="scientific">Myxococcus xanthus</name>
    <dbReference type="NCBI Taxonomy" id="34"/>
    <lineage>
        <taxon>Bacteria</taxon>
        <taxon>Pseudomonadati</taxon>
        <taxon>Myxococcota</taxon>
        <taxon>Myxococcia</taxon>
        <taxon>Myxococcales</taxon>
        <taxon>Cystobacterineae</taxon>
        <taxon>Myxococcaceae</taxon>
        <taxon>Myxococcus</taxon>
    </lineage>
</organism>
<feature type="compositionally biased region" description="Basic and acidic residues" evidence="1">
    <location>
        <begin position="26"/>
        <end position="51"/>
    </location>
</feature>
<name>A0A7Y4MRX6_MYXXA</name>
<proteinExistence type="predicted"/>
<dbReference type="Proteomes" id="UP000533080">
    <property type="component" value="Unassembled WGS sequence"/>
</dbReference>
<keyword evidence="2" id="KW-0732">Signal</keyword>
<protein>
    <recommendedName>
        <fullName evidence="5">Lipoprotein</fullName>
    </recommendedName>
</protein>
<feature type="chain" id="PRO_5031319937" description="Lipoprotein" evidence="2">
    <location>
        <begin position="25"/>
        <end position="245"/>
    </location>
</feature>
<reference evidence="3 4" key="1">
    <citation type="submission" date="2020-05" db="EMBL/GenBank/DDBJ databases">
        <authorList>
            <person name="Whitworth D."/>
        </authorList>
    </citation>
    <scope>NUCLEOTIDE SEQUENCE [LARGE SCALE GENOMIC DNA]</scope>
    <source>
        <strain evidence="3 4">AM005</strain>
    </source>
</reference>
<evidence type="ECO:0008006" key="5">
    <source>
        <dbReference type="Google" id="ProtNLM"/>
    </source>
</evidence>
<accession>A0A7Y4MRX6</accession>
<feature type="signal peptide" evidence="2">
    <location>
        <begin position="1"/>
        <end position="24"/>
    </location>
</feature>
<dbReference type="AlphaFoldDB" id="A0A7Y4MRX6"/>
<feature type="region of interest" description="Disordered" evidence="1">
    <location>
        <begin position="19"/>
        <end position="55"/>
    </location>
</feature>
<sequence>MTPRRLLVACGVLAALLGAGSSPANEGREGDVAPRLAPNERGEPRRPEAPRTKGRPMLTRVPLSRLRVTEGSLEPGPGDQLLVDGPRMRAIVPGSTTNNVALRFTLLGLTERQVALASGEQRQQVGLKLFAVDACNVLYAMWRLAPKPGIVVNFKRNPGQHTSRECGNRGYTLLRPKQHVRLEAPSSGEPHTLRAQVDGKVLRVWADDTLAWTGELPEEALAPDAPVGLRSDNVRLSLQLSTPPP</sequence>
<gene>
    <name evidence="3" type="ORF">HNV28_16465</name>
</gene>
<comment type="caution">
    <text evidence="3">The sequence shown here is derived from an EMBL/GenBank/DDBJ whole genome shotgun (WGS) entry which is preliminary data.</text>
</comment>